<accession>A0A5B7DU81</accession>
<proteinExistence type="predicted"/>
<dbReference type="SUPFAM" id="SSF52151">
    <property type="entry name" value="FabD/lysophospholipase-like"/>
    <property type="match status" value="1"/>
</dbReference>
<evidence type="ECO:0000313" key="2">
    <source>
        <dbReference type="Proteomes" id="UP000324222"/>
    </source>
</evidence>
<dbReference type="Proteomes" id="UP000324222">
    <property type="component" value="Unassembled WGS sequence"/>
</dbReference>
<dbReference type="OrthoDB" id="421051at2759"/>
<gene>
    <name evidence="1" type="primary">sws_0</name>
    <name evidence="1" type="ORF">E2C01_017959</name>
</gene>
<dbReference type="AlphaFoldDB" id="A0A5B7DU81"/>
<dbReference type="Gene3D" id="3.40.1090.10">
    <property type="entry name" value="Cytosolic phospholipase A2 catalytic domain"/>
    <property type="match status" value="1"/>
</dbReference>
<dbReference type="InterPro" id="IPR016035">
    <property type="entry name" value="Acyl_Trfase/lysoPLipase"/>
</dbReference>
<organism evidence="1 2">
    <name type="scientific">Portunus trituberculatus</name>
    <name type="common">Swimming crab</name>
    <name type="synonym">Neptunus trituberculatus</name>
    <dbReference type="NCBI Taxonomy" id="210409"/>
    <lineage>
        <taxon>Eukaryota</taxon>
        <taxon>Metazoa</taxon>
        <taxon>Ecdysozoa</taxon>
        <taxon>Arthropoda</taxon>
        <taxon>Crustacea</taxon>
        <taxon>Multicrustacea</taxon>
        <taxon>Malacostraca</taxon>
        <taxon>Eumalacostraca</taxon>
        <taxon>Eucarida</taxon>
        <taxon>Decapoda</taxon>
        <taxon>Pleocyemata</taxon>
        <taxon>Brachyura</taxon>
        <taxon>Eubrachyura</taxon>
        <taxon>Portunoidea</taxon>
        <taxon>Portunidae</taxon>
        <taxon>Portuninae</taxon>
        <taxon>Portunus</taxon>
    </lineage>
</organism>
<evidence type="ECO:0000313" key="1">
    <source>
        <dbReference type="EMBL" id="MPC24865.1"/>
    </source>
</evidence>
<dbReference type="EMBL" id="VSRR010001384">
    <property type="protein sequence ID" value="MPC24865.1"/>
    <property type="molecule type" value="Genomic_DNA"/>
</dbReference>
<reference evidence="1 2" key="1">
    <citation type="submission" date="2019-05" db="EMBL/GenBank/DDBJ databases">
        <title>Another draft genome of Portunus trituberculatus and its Hox gene families provides insights of decapod evolution.</title>
        <authorList>
            <person name="Jeong J.-H."/>
            <person name="Song I."/>
            <person name="Kim S."/>
            <person name="Choi T."/>
            <person name="Kim D."/>
            <person name="Ryu S."/>
            <person name="Kim W."/>
        </authorList>
    </citation>
    <scope>NUCLEOTIDE SEQUENCE [LARGE SCALE GENOMIC DNA]</scope>
    <source>
        <tissue evidence="1">Muscle</tissue>
    </source>
</reference>
<comment type="caution">
    <text evidence="1">The sequence shown here is derived from an EMBL/GenBank/DDBJ whole genome shotgun (WGS) entry which is preliminary data.</text>
</comment>
<protein>
    <submittedName>
        <fullName evidence="1">Neuropathy target esterase sws</fullName>
    </submittedName>
</protein>
<name>A0A5B7DU81_PORTR</name>
<sequence length="175" mass="18231">MPVSAFGGGGDNYSLLTTALYKEGDSNIEVVLPSNSVDGVGCARCGRSRLAVLCSSKAHHTAPHSSVGSCPCKSNAAASLWHECLRLWCEGVGNSSSSSSSSHPGWCCVVSVQHVSDASVPRLALPGVVWRYVRASMSIAMLVPPLPDPVDGHLLVDGCYINNVPGKVGQRDAVL</sequence>
<keyword evidence="2" id="KW-1185">Reference proteome</keyword>